<protein>
    <submittedName>
        <fullName evidence="2">Phasin family protein</fullName>
    </submittedName>
</protein>
<dbReference type="Proteomes" id="UP001165652">
    <property type="component" value="Unassembled WGS sequence"/>
</dbReference>
<proteinExistence type="predicted"/>
<accession>A0ABT5JAH1</accession>
<evidence type="ECO:0000313" key="3">
    <source>
        <dbReference type="Proteomes" id="UP001165652"/>
    </source>
</evidence>
<evidence type="ECO:0000313" key="2">
    <source>
        <dbReference type="EMBL" id="MDC7786050.1"/>
    </source>
</evidence>
<dbReference type="Pfam" id="PF09361">
    <property type="entry name" value="Phasin_2"/>
    <property type="match status" value="1"/>
</dbReference>
<gene>
    <name evidence="2" type="ORF">PQJ73_10190</name>
</gene>
<feature type="domain" description="Phasin" evidence="1">
    <location>
        <begin position="42"/>
        <end position="138"/>
    </location>
</feature>
<keyword evidence="3" id="KW-1185">Reference proteome</keyword>
<dbReference type="InterPro" id="IPR018968">
    <property type="entry name" value="Phasin"/>
</dbReference>
<comment type="caution">
    <text evidence="2">The sequence shown here is derived from an EMBL/GenBank/DDBJ whole genome shotgun (WGS) entry which is preliminary data.</text>
</comment>
<dbReference type="RefSeq" id="WP_272776897.1">
    <property type="nucleotide sequence ID" value="NZ_JAQQLI010000012.1"/>
</dbReference>
<reference evidence="2" key="1">
    <citation type="journal article" date="2023" name="Microbiol Resour">
        <title>Genome Sequences of Rhodoplanes serenus and Two Thermotolerant Strains, Rhodoplanes tepidamans and 'Rhodoplanes cryptolactis,' Further Refine the Genus.</title>
        <authorList>
            <person name="Rayyan A.A."/>
            <person name="Kyndt J.A."/>
        </authorList>
    </citation>
    <scope>NUCLEOTIDE SEQUENCE</scope>
    <source>
        <strain evidence="2">DSM 9987</strain>
    </source>
</reference>
<sequence>MPAVPPPGSSARQHTGLPPIEFPSGFQFVAADGLAQMKERCETIAETTEATEAVLEQSYATAVQGSAEFGLKMIAAMQANINAGFDFAAAMAEARSLPDVIELSSRFAARQIETAVAQGKDLWSAGQKLMSETARPLATGFSAGVDRAGST</sequence>
<reference evidence="2" key="2">
    <citation type="submission" date="2023-02" db="EMBL/GenBank/DDBJ databases">
        <authorList>
            <person name="Rayyan A."/>
            <person name="Meyer T."/>
            <person name="Kyndt J.A."/>
        </authorList>
    </citation>
    <scope>NUCLEOTIDE SEQUENCE</scope>
    <source>
        <strain evidence="2">DSM 9987</strain>
    </source>
</reference>
<evidence type="ECO:0000259" key="1">
    <source>
        <dbReference type="Pfam" id="PF09361"/>
    </source>
</evidence>
<name>A0ABT5JAH1_RHOTP</name>
<dbReference type="EMBL" id="JAQQLI010000012">
    <property type="protein sequence ID" value="MDC7786050.1"/>
    <property type="molecule type" value="Genomic_DNA"/>
</dbReference>
<organism evidence="2 3">
    <name type="scientific">Rhodoplanes tepidamans</name>
    <name type="common">Rhodoplanes cryptolactis</name>
    <dbReference type="NCBI Taxonomy" id="200616"/>
    <lineage>
        <taxon>Bacteria</taxon>
        <taxon>Pseudomonadati</taxon>
        <taxon>Pseudomonadota</taxon>
        <taxon>Alphaproteobacteria</taxon>
        <taxon>Hyphomicrobiales</taxon>
        <taxon>Nitrobacteraceae</taxon>
        <taxon>Rhodoplanes</taxon>
    </lineage>
</organism>